<name>A0A8H5H5I6_9AGAR</name>
<evidence type="ECO:0000313" key="4">
    <source>
        <dbReference type="Proteomes" id="UP000565441"/>
    </source>
</evidence>
<reference evidence="3 4" key="1">
    <citation type="journal article" date="2020" name="ISME J.">
        <title>Uncovering the hidden diversity of litter-decomposition mechanisms in mushroom-forming fungi.</title>
        <authorList>
            <person name="Floudas D."/>
            <person name="Bentzer J."/>
            <person name="Ahren D."/>
            <person name="Johansson T."/>
            <person name="Persson P."/>
            <person name="Tunlid A."/>
        </authorList>
    </citation>
    <scope>NUCLEOTIDE SEQUENCE [LARGE SCALE GENOMIC DNA]</scope>
    <source>
        <strain evidence="3 4">CBS 661.87</strain>
    </source>
</reference>
<comment type="caution">
    <text evidence="3">The sequence shown here is derived from an EMBL/GenBank/DDBJ whole genome shotgun (WGS) entry which is preliminary data.</text>
</comment>
<dbReference type="AlphaFoldDB" id="A0A8H5H5I6"/>
<feature type="region of interest" description="Disordered" evidence="1">
    <location>
        <begin position="193"/>
        <end position="220"/>
    </location>
</feature>
<keyword evidence="2" id="KW-0812">Transmembrane</keyword>
<accession>A0A8H5H5I6</accession>
<evidence type="ECO:0000313" key="3">
    <source>
        <dbReference type="EMBL" id="KAF5377087.1"/>
    </source>
</evidence>
<feature type="compositionally biased region" description="Basic and acidic residues" evidence="1">
    <location>
        <begin position="171"/>
        <end position="180"/>
    </location>
</feature>
<dbReference type="Proteomes" id="UP000565441">
    <property type="component" value="Unassembled WGS sequence"/>
</dbReference>
<feature type="compositionally biased region" description="Low complexity" evidence="1">
    <location>
        <begin position="193"/>
        <end position="207"/>
    </location>
</feature>
<evidence type="ECO:0000256" key="1">
    <source>
        <dbReference type="SAM" id="MobiDB-lite"/>
    </source>
</evidence>
<organism evidence="3 4">
    <name type="scientific">Tricholomella constricta</name>
    <dbReference type="NCBI Taxonomy" id="117010"/>
    <lineage>
        <taxon>Eukaryota</taxon>
        <taxon>Fungi</taxon>
        <taxon>Dikarya</taxon>
        <taxon>Basidiomycota</taxon>
        <taxon>Agaricomycotina</taxon>
        <taxon>Agaricomycetes</taxon>
        <taxon>Agaricomycetidae</taxon>
        <taxon>Agaricales</taxon>
        <taxon>Tricholomatineae</taxon>
        <taxon>Lyophyllaceae</taxon>
        <taxon>Tricholomella</taxon>
    </lineage>
</organism>
<keyword evidence="4" id="KW-1185">Reference proteome</keyword>
<feature type="compositionally biased region" description="Low complexity" evidence="1">
    <location>
        <begin position="149"/>
        <end position="165"/>
    </location>
</feature>
<dbReference type="OrthoDB" id="2355984at2759"/>
<feature type="region of interest" description="Disordered" evidence="1">
    <location>
        <begin position="139"/>
        <end position="180"/>
    </location>
</feature>
<evidence type="ECO:0000256" key="2">
    <source>
        <dbReference type="SAM" id="Phobius"/>
    </source>
</evidence>
<keyword evidence="2" id="KW-1133">Transmembrane helix</keyword>
<sequence>MPPPIGLFSLPPHLLTPDFVIVPRVTTSMDHQLETEVDPRVNQEVPHLQSPNLLNRLASPTLPLLDRISHSKSKRTLLQRLNITSKGSDLENTPNQSLLLRLSGRLTSPRFLRKPRQEAIARYITLINNIESHYQLQSSRAPVVGGDGQHPVRPEQQPVQQPSVPGGNDAPKSDRTPDPKIVDTAINDLISSLESGSERSGSVSGSDSEQDDELTRKRKRSVNERRLPWYRREQRARSHCNPVTRKTRDTLKYFSNDVGKVKRLISVSHSAPAGFPSSEWENIIKGSAVNLDVVLSSLHHVNAPKENRGRIGDSEVCFGRSEPVRKVETSGQWLSAWNAASKAIGFTLEHREEELGEYAEFIEGLFSSRVLASHPKVILFDKAVRAQVGGGQRILLTDTDKFSRLFSAILMPDGSTPLKAAQGNPTANTVINVASATPPLTEDTPARRASKGVVAFGLRPKYLRYNNWDDTLPLARTTAKWSKTASPLPSPPLDALNDPIANQTICEHPELFKIVTPINVDVFEAMLASHPNQPFVKSAIRSDLLWAANHIEKSSGVHLIRSVYWSEDEADLVVYCDACLTGMAYWYPSTKTSFHADIPGDTDPYLIFFFEALCVVSAILDACYMLSILTTTTR</sequence>
<keyword evidence="2" id="KW-0472">Membrane</keyword>
<proteinExistence type="predicted"/>
<dbReference type="EMBL" id="JAACJP010000025">
    <property type="protein sequence ID" value="KAF5377087.1"/>
    <property type="molecule type" value="Genomic_DNA"/>
</dbReference>
<gene>
    <name evidence="3" type="ORF">D9615_010553</name>
</gene>
<protein>
    <submittedName>
        <fullName evidence="3">Uncharacterized protein</fullName>
    </submittedName>
</protein>
<feature type="transmembrane region" description="Helical" evidence="2">
    <location>
        <begin position="605"/>
        <end position="629"/>
    </location>
</feature>